<feature type="region of interest" description="Disordered" evidence="1">
    <location>
        <begin position="1"/>
        <end position="75"/>
    </location>
</feature>
<evidence type="ECO:0000313" key="3">
    <source>
        <dbReference type="WBParaSite" id="L893_g30694.t1"/>
    </source>
</evidence>
<dbReference type="GO" id="GO:0005682">
    <property type="term" value="C:U5 snRNP"/>
    <property type="evidence" value="ECO:0007669"/>
    <property type="project" value="InterPro"/>
</dbReference>
<organism evidence="2 3">
    <name type="scientific">Steinernema glaseri</name>
    <dbReference type="NCBI Taxonomy" id="37863"/>
    <lineage>
        <taxon>Eukaryota</taxon>
        <taxon>Metazoa</taxon>
        <taxon>Ecdysozoa</taxon>
        <taxon>Nematoda</taxon>
        <taxon>Chromadorea</taxon>
        <taxon>Rhabditida</taxon>
        <taxon>Tylenchina</taxon>
        <taxon>Panagrolaimomorpha</taxon>
        <taxon>Strongyloidoidea</taxon>
        <taxon>Steinernematidae</taxon>
        <taxon>Steinernema</taxon>
    </lineage>
</organism>
<evidence type="ECO:0000256" key="1">
    <source>
        <dbReference type="SAM" id="MobiDB-lite"/>
    </source>
</evidence>
<name>A0A1I7ZXD9_9BILA</name>
<dbReference type="Proteomes" id="UP000095287">
    <property type="component" value="Unplaced"/>
</dbReference>
<sequence>MATKRVTMATKRVTFAGPSEDDGDDVYPDEEYSASMAKKRKAIRTGTVEDDEDTFEADAEKRKDDSKSYHTLDSDEEDNVKYDKLDMRKIHGQEEGTEEYEGDVKITAFNMKEDMEDGHFDSAGNFIFNKTEEIRDAGNFIFNKTEEIRDGWLDNIDWTQVKRRAGKHWLKEEKEYADDTTGFDKTQMKAIYEKLLGVLQPKESILRAIKRIGAANKLSAAEERKRRWAAKKAGKEVESDETKMVKEEKEYADDTTGFDKTQMKAIYEKLLGVLQPKESILRAIKRIGAANSKILLSLS</sequence>
<reference evidence="3" key="1">
    <citation type="submission" date="2016-11" db="UniProtKB">
        <authorList>
            <consortium name="WormBaseParasite"/>
        </authorList>
    </citation>
    <scope>IDENTIFICATION</scope>
</reference>
<keyword evidence="2" id="KW-1185">Reference proteome</keyword>
<accession>A0A1I7ZXD9</accession>
<feature type="compositionally biased region" description="Basic and acidic residues" evidence="1">
    <location>
        <begin position="58"/>
        <end position="75"/>
    </location>
</feature>
<feature type="compositionally biased region" description="Acidic residues" evidence="1">
    <location>
        <begin position="19"/>
        <end position="32"/>
    </location>
</feature>
<evidence type="ECO:0000313" key="2">
    <source>
        <dbReference type="Proteomes" id="UP000095287"/>
    </source>
</evidence>
<dbReference type="WBParaSite" id="L893_g30694.t1">
    <property type="protein sequence ID" value="L893_g30694.t1"/>
    <property type="gene ID" value="L893_g30694"/>
</dbReference>
<protein>
    <submittedName>
        <fullName evidence="3">GYF domain-containing protein</fullName>
    </submittedName>
</protein>
<dbReference type="PANTHER" id="PTHR13138">
    <property type="entry name" value="PROTEIN LIN1"/>
    <property type="match status" value="1"/>
</dbReference>
<dbReference type="AlphaFoldDB" id="A0A1I7ZXD9"/>
<feature type="compositionally biased region" description="Acidic residues" evidence="1">
    <location>
        <begin position="48"/>
        <end position="57"/>
    </location>
</feature>
<proteinExistence type="predicted"/>
<dbReference type="PANTHER" id="PTHR13138:SF3">
    <property type="entry name" value="CD2 ANTIGEN CYTOPLASMIC TAIL-BINDING PROTEIN 2"/>
    <property type="match status" value="1"/>
</dbReference>
<dbReference type="InterPro" id="IPR039905">
    <property type="entry name" value="CD2BP2/Lin1"/>
</dbReference>